<dbReference type="Proteomes" id="UP000585474">
    <property type="component" value="Unassembled WGS sequence"/>
</dbReference>
<organism evidence="2 3">
    <name type="scientific">Actinidia rufa</name>
    <dbReference type="NCBI Taxonomy" id="165716"/>
    <lineage>
        <taxon>Eukaryota</taxon>
        <taxon>Viridiplantae</taxon>
        <taxon>Streptophyta</taxon>
        <taxon>Embryophyta</taxon>
        <taxon>Tracheophyta</taxon>
        <taxon>Spermatophyta</taxon>
        <taxon>Magnoliopsida</taxon>
        <taxon>eudicotyledons</taxon>
        <taxon>Gunneridae</taxon>
        <taxon>Pentapetalae</taxon>
        <taxon>asterids</taxon>
        <taxon>Ericales</taxon>
        <taxon>Actinidiaceae</taxon>
        <taxon>Actinidia</taxon>
    </lineage>
</organism>
<comment type="caution">
    <text evidence="2">The sequence shown here is derived from an EMBL/GenBank/DDBJ whole genome shotgun (WGS) entry which is preliminary data.</text>
</comment>
<evidence type="ECO:0000256" key="1">
    <source>
        <dbReference type="SAM" id="MobiDB-lite"/>
    </source>
</evidence>
<reference evidence="2 3" key="1">
    <citation type="submission" date="2019-07" db="EMBL/GenBank/DDBJ databases">
        <title>De Novo Assembly of kiwifruit Actinidia rufa.</title>
        <authorList>
            <person name="Sugita-Konishi S."/>
            <person name="Sato K."/>
            <person name="Mori E."/>
            <person name="Abe Y."/>
            <person name="Kisaki G."/>
            <person name="Hamano K."/>
            <person name="Suezawa K."/>
            <person name="Otani M."/>
            <person name="Fukuda T."/>
            <person name="Manabe T."/>
            <person name="Gomi K."/>
            <person name="Tabuchi M."/>
            <person name="Akimitsu K."/>
            <person name="Kataoka I."/>
        </authorList>
    </citation>
    <scope>NUCLEOTIDE SEQUENCE [LARGE SCALE GENOMIC DNA]</scope>
    <source>
        <strain evidence="3">cv. Fuchu</strain>
    </source>
</reference>
<name>A0A7J0GPS6_9ERIC</name>
<dbReference type="OrthoDB" id="1703104at2759"/>
<dbReference type="AlphaFoldDB" id="A0A7J0GPS6"/>
<evidence type="ECO:0000313" key="2">
    <source>
        <dbReference type="EMBL" id="GFZ12614.1"/>
    </source>
</evidence>
<evidence type="ECO:0000313" key="3">
    <source>
        <dbReference type="Proteomes" id="UP000585474"/>
    </source>
</evidence>
<feature type="region of interest" description="Disordered" evidence="1">
    <location>
        <begin position="1"/>
        <end position="29"/>
    </location>
</feature>
<feature type="compositionally biased region" description="Low complexity" evidence="1">
    <location>
        <begin position="1"/>
        <end position="24"/>
    </location>
</feature>
<dbReference type="EMBL" id="BJWL01000023">
    <property type="protein sequence ID" value="GFZ12614.1"/>
    <property type="molecule type" value="Genomic_DNA"/>
</dbReference>
<gene>
    <name evidence="2" type="ORF">Acr_23g0009990</name>
</gene>
<sequence>MSSRSSSRSSSSLSFSSSLSRSSLPTEEEVSSSLRYGCRRLEGGLVWGQGVPPIPGQNSPTCSGLLVRSDYLFGVIFYKQMRDWTHCHVPPSSDKQTCVFFKPSPFPKSKNVCRPIRCRRRHQGLRCRTLPSQVHRRGGSGARNQHPRVVASPHPPCRGISAFEFCPEVRKPTLDCTNFDNGSIKAAEKCPAVNQQVDHFKRIYWQQS</sequence>
<protein>
    <submittedName>
        <fullName evidence="2">Pentatricopeptide (PPR) repeat protein</fullName>
    </submittedName>
</protein>
<proteinExistence type="predicted"/>
<accession>A0A7J0GPS6</accession>
<keyword evidence="3" id="KW-1185">Reference proteome</keyword>